<evidence type="ECO:0000256" key="1">
    <source>
        <dbReference type="SAM" id="Phobius"/>
    </source>
</evidence>
<protein>
    <submittedName>
        <fullName evidence="3">Uncharacterized protein</fullName>
    </submittedName>
</protein>
<keyword evidence="1" id="KW-0472">Membrane</keyword>
<dbReference type="EMBL" id="HE573022">
    <property type="protein sequence ID" value="CCC48320.1"/>
    <property type="molecule type" value="Genomic_DNA"/>
</dbReference>
<name>G0TWI2_TRYVY</name>
<evidence type="ECO:0000256" key="2">
    <source>
        <dbReference type="SAM" id="SignalP"/>
    </source>
</evidence>
<reference evidence="3" key="1">
    <citation type="journal article" date="2012" name="Proc. Natl. Acad. Sci. U.S.A.">
        <title>Antigenic diversity is generated by distinct evolutionary mechanisms in African trypanosome species.</title>
        <authorList>
            <person name="Jackson A.P."/>
            <person name="Berry A."/>
            <person name="Aslett M."/>
            <person name="Allison H.C."/>
            <person name="Burton P."/>
            <person name="Vavrova-Anderson J."/>
            <person name="Brown R."/>
            <person name="Browne H."/>
            <person name="Corton N."/>
            <person name="Hauser H."/>
            <person name="Gamble J."/>
            <person name="Gilderthorp R."/>
            <person name="Marcello L."/>
            <person name="McQuillan J."/>
            <person name="Otto T.D."/>
            <person name="Quail M.A."/>
            <person name="Sanders M.J."/>
            <person name="van Tonder A."/>
            <person name="Ginger M.L."/>
            <person name="Field M.C."/>
            <person name="Barry J.D."/>
            <person name="Hertz-Fowler C."/>
            <person name="Berriman M."/>
        </authorList>
    </citation>
    <scope>NUCLEOTIDE SEQUENCE</scope>
    <source>
        <strain evidence="3">Y486</strain>
    </source>
</reference>
<proteinExistence type="predicted"/>
<feature type="transmembrane region" description="Helical" evidence="1">
    <location>
        <begin position="30"/>
        <end position="54"/>
    </location>
</feature>
<organism evidence="3">
    <name type="scientific">Trypanosoma vivax (strain Y486)</name>
    <dbReference type="NCBI Taxonomy" id="1055687"/>
    <lineage>
        <taxon>Eukaryota</taxon>
        <taxon>Discoba</taxon>
        <taxon>Euglenozoa</taxon>
        <taxon>Kinetoplastea</taxon>
        <taxon>Metakinetoplastina</taxon>
        <taxon>Trypanosomatida</taxon>
        <taxon>Trypanosomatidae</taxon>
        <taxon>Trypanosoma</taxon>
        <taxon>Duttonella</taxon>
    </lineage>
</organism>
<evidence type="ECO:0000313" key="3">
    <source>
        <dbReference type="EMBL" id="CCC48320.1"/>
    </source>
</evidence>
<feature type="transmembrane region" description="Helical" evidence="1">
    <location>
        <begin position="61"/>
        <end position="80"/>
    </location>
</feature>
<keyword evidence="1" id="KW-1133">Transmembrane helix</keyword>
<dbReference type="VEuPathDB" id="TriTrypDB:TvY486_0601110"/>
<feature type="signal peptide" evidence="2">
    <location>
        <begin position="1"/>
        <end position="22"/>
    </location>
</feature>
<dbReference type="AlphaFoldDB" id="G0TWI2"/>
<accession>G0TWI2</accession>
<sequence length="115" mass="12408">MATGTRALTSRVFARLLPLLLASTPPRQTALDASCALICEAVIIITITTGVLILKHPHVCLFPSLYFTFLFLSLCVALGLHRWCVTVTWHVDALLVTELPPAEGISGNGGKHKES</sequence>
<keyword evidence="1" id="KW-0812">Transmembrane</keyword>
<feature type="chain" id="PRO_5003410158" evidence="2">
    <location>
        <begin position="23"/>
        <end position="115"/>
    </location>
</feature>
<gene>
    <name evidence="3" type="ORF">TVY486_0601110</name>
</gene>
<keyword evidence="2" id="KW-0732">Signal</keyword>